<proteinExistence type="predicted"/>
<dbReference type="InterPro" id="IPR029055">
    <property type="entry name" value="Ntn_hydrolases_N"/>
</dbReference>
<dbReference type="Gene3D" id="3.60.20.10">
    <property type="entry name" value="Glutamine Phosphoribosylpyrophosphate, subunit 1, domain 1"/>
    <property type="match status" value="1"/>
</dbReference>
<dbReference type="PROSITE" id="PS51278">
    <property type="entry name" value="GATASE_TYPE_2"/>
    <property type="match status" value="1"/>
</dbReference>
<evidence type="ECO:0000313" key="4">
    <source>
        <dbReference type="Proteomes" id="UP000052955"/>
    </source>
</evidence>
<gene>
    <name evidence="3" type="ORF">ABR55_04930</name>
</gene>
<keyword evidence="1" id="KW-0315">Glutamine amidotransferase</keyword>
<comment type="caution">
    <text evidence="3">The sequence shown here is derived from an EMBL/GenBank/DDBJ whole genome shotgun (WGS) entry which is preliminary data.</text>
</comment>
<dbReference type="AlphaFoldDB" id="A0A0R2PCU6"/>
<evidence type="ECO:0000313" key="3">
    <source>
        <dbReference type="EMBL" id="KRO35765.1"/>
    </source>
</evidence>
<dbReference type="PANTHER" id="PTHR42824">
    <property type="entry name" value="GLUTAMINE AMIDOTRANSFERASE"/>
    <property type="match status" value="1"/>
</dbReference>
<dbReference type="InterPro" id="IPR017932">
    <property type="entry name" value="GATase_2_dom"/>
</dbReference>
<organism evidence="3 4">
    <name type="scientific">Actinobacteria bacterium BACL15 MAG-120823-bin78</name>
    <dbReference type="NCBI Taxonomy" id="1655563"/>
    <lineage>
        <taxon>Bacteria</taxon>
        <taxon>Bacillati</taxon>
        <taxon>Actinomycetota</taxon>
        <taxon>Actinomycetes</taxon>
        <taxon>Actinomycetes incertae sedis</taxon>
        <taxon>ac1 cluster</taxon>
    </lineage>
</organism>
<protein>
    <recommendedName>
        <fullName evidence="2">Glutamine amidotransferase type-2 domain-containing protein</fullName>
    </recommendedName>
</protein>
<accession>A0A0R2PCU6</accession>
<dbReference type="SUPFAM" id="SSF56235">
    <property type="entry name" value="N-terminal nucleophile aminohydrolases (Ntn hydrolases)"/>
    <property type="match status" value="1"/>
</dbReference>
<dbReference type="PANTHER" id="PTHR42824:SF1">
    <property type="entry name" value="GLUTAMINE AMIDOTRANSFERASE YAFJ-RELATED"/>
    <property type="match status" value="1"/>
</dbReference>
<feature type="domain" description="Glutamine amidotransferase type-2" evidence="2">
    <location>
        <begin position="2"/>
        <end position="240"/>
    </location>
</feature>
<evidence type="ECO:0000256" key="1">
    <source>
        <dbReference type="ARBA" id="ARBA00022962"/>
    </source>
</evidence>
<reference evidence="3 4" key="1">
    <citation type="submission" date="2015-10" db="EMBL/GenBank/DDBJ databases">
        <title>Metagenome-Assembled Genomes uncover a global brackish microbiome.</title>
        <authorList>
            <person name="Hugerth L.W."/>
            <person name="Larsson J."/>
            <person name="Alneberg J."/>
            <person name="Lindh M.V."/>
            <person name="Legrand C."/>
            <person name="Pinhassi J."/>
            <person name="Andersson A.F."/>
        </authorList>
    </citation>
    <scope>NUCLEOTIDE SEQUENCE [LARGE SCALE GENOMIC DNA]</scope>
    <source>
        <strain evidence="3">BACL15 MAG-120823-bin78</strain>
    </source>
</reference>
<dbReference type="EMBL" id="LIAN01000260">
    <property type="protein sequence ID" value="KRO35765.1"/>
    <property type="molecule type" value="Genomic_DNA"/>
</dbReference>
<dbReference type="InterPro" id="IPR026869">
    <property type="entry name" value="EgtC-like"/>
</dbReference>
<dbReference type="CDD" id="cd01908">
    <property type="entry name" value="YafJ"/>
    <property type="match status" value="1"/>
</dbReference>
<dbReference type="Proteomes" id="UP000052955">
    <property type="component" value="Unassembled WGS sequence"/>
</dbReference>
<dbReference type="Pfam" id="PF13230">
    <property type="entry name" value="GATase_4"/>
    <property type="match status" value="1"/>
</dbReference>
<sequence>MCRLLAFTSLERKSFYEVVGSDFEKFVALSSEHKDGWGIGYEGEVIKDIKAAKESELLTQTGKSLETAGALFHLRLASKGLTIDIDNNHPFTHETTTFMHNGTIRPADTAEQFINERYRGLITGTTDSERFFYALLSQIDEVGLVEGVRNTVNMIRAIADYSALNIMVQTPETLIAVCEFNEENKTEWSGPDHYELRFSIRGDDFLIASTGWGNSDWQHLDNHQMLVVNRSTLEYSISPL</sequence>
<name>A0A0R2PCU6_9ACTN</name>
<evidence type="ECO:0000259" key="2">
    <source>
        <dbReference type="PROSITE" id="PS51278"/>
    </source>
</evidence>